<feature type="compositionally biased region" description="Polar residues" evidence="1">
    <location>
        <begin position="77"/>
        <end position="89"/>
    </location>
</feature>
<dbReference type="Proteomes" id="UP000275267">
    <property type="component" value="Unassembled WGS sequence"/>
</dbReference>
<feature type="compositionally biased region" description="Basic and acidic residues" evidence="1">
    <location>
        <begin position="1"/>
        <end position="19"/>
    </location>
</feature>
<name>A0A3L6SNU6_PANMI</name>
<gene>
    <name evidence="2" type="ORF">C2845_PM07G21910</name>
</gene>
<keyword evidence="3" id="KW-1185">Reference proteome</keyword>
<evidence type="ECO:0000313" key="3">
    <source>
        <dbReference type="Proteomes" id="UP000275267"/>
    </source>
</evidence>
<evidence type="ECO:0000313" key="2">
    <source>
        <dbReference type="EMBL" id="RLN24308.1"/>
    </source>
</evidence>
<feature type="compositionally biased region" description="Low complexity" evidence="1">
    <location>
        <begin position="50"/>
        <end position="69"/>
    </location>
</feature>
<protein>
    <submittedName>
        <fullName evidence="2">Uncharacterized protein</fullName>
    </submittedName>
</protein>
<evidence type="ECO:0000256" key="1">
    <source>
        <dbReference type="SAM" id="MobiDB-lite"/>
    </source>
</evidence>
<organism evidence="2 3">
    <name type="scientific">Panicum miliaceum</name>
    <name type="common">Proso millet</name>
    <name type="synonym">Broomcorn millet</name>
    <dbReference type="NCBI Taxonomy" id="4540"/>
    <lineage>
        <taxon>Eukaryota</taxon>
        <taxon>Viridiplantae</taxon>
        <taxon>Streptophyta</taxon>
        <taxon>Embryophyta</taxon>
        <taxon>Tracheophyta</taxon>
        <taxon>Spermatophyta</taxon>
        <taxon>Magnoliopsida</taxon>
        <taxon>Liliopsida</taxon>
        <taxon>Poales</taxon>
        <taxon>Poaceae</taxon>
        <taxon>PACMAD clade</taxon>
        <taxon>Panicoideae</taxon>
        <taxon>Panicodae</taxon>
        <taxon>Paniceae</taxon>
        <taxon>Panicinae</taxon>
        <taxon>Panicum</taxon>
        <taxon>Panicum sect. Panicum</taxon>
    </lineage>
</organism>
<dbReference type="EMBL" id="PQIB02000004">
    <property type="protein sequence ID" value="RLN24308.1"/>
    <property type="molecule type" value="Genomic_DNA"/>
</dbReference>
<proteinExistence type="predicted"/>
<sequence>MERERRDARAGERRGREKSPSTTPRRRALPTADRVAEMTPHPTEPKAGPEKAALAREAALPLAADAPAPVKKKQHLPDSSTIKSCTMDP</sequence>
<feature type="region of interest" description="Disordered" evidence="1">
    <location>
        <begin position="1"/>
        <end position="89"/>
    </location>
</feature>
<dbReference type="AlphaFoldDB" id="A0A3L6SNU6"/>
<accession>A0A3L6SNU6</accession>
<reference evidence="3" key="1">
    <citation type="journal article" date="2019" name="Nat. Commun.">
        <title>The genome of broomcorn millet.</title>
        <authorList>
            <person name="Zou C."/>
            <person name="Miki D."/>
            <person name="Li D."/>
            <person name="Tang Q."/>
            <person name="Xiao L."/>
            <person name="Rajput S."/>
            <person name="Deng P."/>
            <person name="Jia W."/>
            <person name="Huang R."/>
            <person name="Zhang M."/>
            <person name="Sun Y."/>
            <person name="Hu J."/>
            <person name="Fu X."/>
            <person name="Schnable P.S."/>
            <person name="Li F."/>
            <person name="Zhang H."/>
            <person name="Feng B."/>
            <person name="Zhu X."/>
            <person name="Liu R."/>
            <person name="Schnable J.C."/>
            <person name="Zhu J.-K."/>
            <person name="Zhang H."/>
        </authorList>
    </citation>
    <scope>NUCLEOTIDE SEQUENCE [LARGE SCALE GENOMIC DNA]</scope>
</reference>
<comment type="caution">
    <text evidence="2">The sequence shown here is derived from an EMBL/GenBank/DDBJ whole genome shotgun (WGS) entry which is preliminary data.</text>
</comment>